<dbReference type="PANTHER" id="PTHR43798">
    <property type="entry name" value="MONOACYLGLYCEROL LIPASE"/>
    <property type="match status" value="1"/>
</dbReference>
<dbReference type="Proteomes" id="UP000787472">
    <property type="component" value="Unassembled WGS sequence"/>
</dbReference>
<dbReference type="Pfam" id="PF00561">
    <property type="entry name" value="Abhydrolase_1"/>
    <property type="match status" value="1"/>
</dbReference>
<organism evidence="2 3">
    <name type="scientific">Pseudomaricurvus hydrocarbonicus</name>
    <dbReference type="NCBI Taxonomy" id="1470433"/>
    <lineage>
        <taxon>Bacteria</taxon>
        <taxon>Pseudomonadati</taxon>
        <taxon>Pseudomonadota</taxon>
        <taxon>Gammaproteobacteria</taxon>
        <taxon>Cellvibrionales</taxon>
        <taxon>Cellvibrionaceae</taxon>
        <taxon>Pseudomaricurvus</taxon>
    </lineage>
</organism>
<comment type="caution">
    <text evidence="2">The sequence shown here is derived from an EMBL/GenBank/DDBJ whole genome shotgun (WGS) entry which is preliminary data.</text>
</comment>
<dbReference type="SUPFAM" id="SSF53474">
    <property type="entry name" value="alpha/beta-Hydrolases"/>
    <property type="match status" value="1"/>
</dbReference>
<dbReference type="PRINTS" id="PR00111">
    <property type="entry name" value="ABHYDROLASE"/>
</dbReference>
<feature type="domain" description="AB hydrolase-1" evidence="1">
    <location>
        <begin position="35"/>
        <end position="280"/>
    </location>
</feature>
<dbReference type="AlphaFoldDB" id="A0A9E5MNY5"/>
<dbReference type="InterPro" id="IPR029058">
    <property type="entry name" value="AB_hydrolase_fold"/>
</dbReference>
<dbReference type="PRINTS" id="PR00412">
    <property type="entry name" value="EPOXHYDRLASE"/>
</dbReference>
<protein>
    <submittedName>
        <fullName evidence="2">Alpha/beta hydrolase</fullName>
    </submittedName>
</protein>
<dbReference type="GO" id="GO:0016787">
    <property type="term" value="F:hydrolase activity"/>
    <property type="evidence" value="ECO:0007669"/>
    <property type="project" value="UniProtKB-KW"/>
</dbReference>
<evidence type="ECO:0000313" key="3">
    <source>
        <dbReference type="Proteomes" id="UP000787472"/>
    </source>
</evidence>
<dbReference type="EMBL" id="JAAONZ010000018">
    <property type="protein sequence ID" value="NHO67672.1"/>
    <property type="molecule type" value="Genomic_DNA"/>
</dbReference>
<accession>A0A9E5MNY5</accession>
<dbReference type="InterPro" id="IPR000073">
    <property type="entry name" value="AB_hydrolase_1"/>
</dbReference>
<dbReference type="GO" id="GO:0016020">
    <property type="term" value="C:membrane"/>
    <property type="evidence" value="ECO:0007669"/>
    <property type="project" value="TreeGrafter"/>
</dbReference>
<proteinExistence type="predicted"/>
<dbReference type="InterPro" id="IPR000639">
    <property type="entry name" value="Epox_hydrolase-like"/>
</dbReference>
<gene>
    <name evidence="2" type="ORF">G8770_19165</name>
</gene>
<dbReference type="RefSeq" id="WP_167190798.1">
    <property type="nucleotide sequence ID" value="NZ_JAAONZ010000018.1"/>
</dbReference>
<evidence type="ECO:0000259" key="1">
    <source>
        <dbReference type="Pfam" id="PF00561"/>
    </source>
</evidence>
<dbReference type="InterPro" id="IPR050266">
    <property type="entry name" value="AB_hydrolase_sf"/>
</dbReference>
<name>A0A9E5MNY5_9GAMM</name>
<dbReference type="Gene3D" id="3.40.50.1820">
    <property type="entry name" value="alpha/beta hydrolase"/>
    <property type="match status" value="1"/>
</dbReference>
<reference evidence="2" key="1">
    <citation type="submission" date="2020-03" db="EMBL/GenBank/DDBJ databases">
        <authorList>
            <person name="Guo F."/>
        </authorList>
    </citation>
    <scope>NUCLEOTIDE SEQUENCE</scope>
    <source>
        <strain evidence="2">JCM 30134</strain>
    </source>
</reference>
<keyword evidence="2" id="KW-0378">Hydrolase</keyword>
<sequence length="299" mass="33977">MSQHTVDIRDEPTACQWSSQGLRLNYLDWGNAQAPLLLLLHGNGDHARSWDATAQRLRNHWHVITPDWRGHGDSQWSPDGAYFTSYFVMELADLMEHLNAQAASIVAHSFGGVVALRYAAMFPERVQQLVIVDGHGPSADARQRWAEEGDVARTRNWIEKRRLIAARPTRVLPSLEHAAKRFMQDNKRLSHANAERLAQHAVKAVNGGFAWKRDPLTRVFAPEDFTQETGEVWRHVTAPTLFLYAEDSWKFTPAVRQLEAHFAKAQGFVFESAGHWLHHDQFDQFIGVVTDFLSPPTDS</sequence>
<keyword evidence="3" id="KW-1185">Reference proteome</keyword>
<dbReference type="PANTHER" id="PTHR43798:SF33">
    <property type="entry name" value="HYDROLASE, PUTATIVE (AFU_ORTHOLOGUE AFUA_2G14860)-RELATED"/>
    <property type="match status" value="1"/>
</dbReference>
<evidence type="ECO:0000313" key="2">
    <source>
        <dbReference type="EMBL" id="NHO67672.1"/>
    </source>
</evidence>